<dbReference type="NCBIfam" id="TIGR01783">
    <property type="entry name" value="TonB-siderophor"/>
    <property type="match status" value="1"/>
</dbReference>
<dbReference type="InterPro" id="IPR000531">
    <property type="entry name" value="Beta-barrel_TonB"/>
</dbReference>
<evidence type="ECO:0000256" key="11">
    <source>
        <dbReference type="ARBA" id="ARBA00023136"/>
    </source>
</evidence>
<dbReference type="Gene3D" id="2.40.170.20">
    <property type="entry name" value="TonB-dependent receptor, beta-barrel domain"/>
    <property type="match status" value="1"/>
</dbReference>
<dbReference type="CDD" id="cd01347">
    <property type="entry name" value="ligand_gated_channel"/>
    <property type="match status" value="1"/>
</dbReference>
<dbReference type="InterPro" id="IPR010105">
    <property type="entry name" value="TonB_sidphr_rcpt"/>
</dbReference>
<evidence type="ECO:0000256" key="14">
    <source>
        <dbReference type="PROSITE-ProRule" id="PRU01360"/>
    </source>
</evidence>
<organism evidence="18 19">
    <name type="scientific">Paraburkholderia caballeronis</name>
    <dbReference type="NCBI Taxonomy" id="416943"/>
    <lineage>
        <taxon>Bacteria</taxon>
        <taxon>Pseudomonadati</taxon>
        <taxon>Pseudomonadota</taxon>
        <taxon>Betaproteobacteria</taxon>
        <taxon>Burkholderiales</taxon>
        <taxon>Burkholderiaceae</taxon>
        <taxon>Paraburkholderia</taxon>
    </lineage>
</organism>
<dbReference type="OrthoDB" id="127311at2"/>
<keyword evidence="13 14" id="KW-0998">Cell outer membrane</keyword>
<dbReference type="Gene3D" id="2.170.130.10">
    <property type="entry name" value="TonB-dependent receptor, plug domain"/>
    <property type="match status" value="1"/>
</dbReference>
<evidence type="ECO:0000256" key="8">
    <source>
        <dbReference type="ARBA" id="ARBA00023004"/>
    </source>
</evidence>
<accession>A0A1H7TEN2</accession>
<dbReference type="InterPro" id="IPR011662">
    <property type="entry name" value="Secretin/TonB_short_N"/>
</dbReference>
<keyword evidence="11 14" id="KW-0472">Membrane</keyword>
<dbReference type="Pfam" id="PF00593">
    <property type="entry name" value="TonB_dep_Rec_b-barrel"/>
    <property type="match status" value="1"/>
</dbReference>
<keyword evidence="7" id="KW-0732">Signal</keyword>
<dbReference type="Gene3D" id="3.55.50.30">
    <property type="match status" value="1"/>
</dbReference>
<comment type="subcellular location">
    <subcellularLocation>
        <location evidence="1 14">Cell outer membrane</location>
        <topology evidence="1 14">Multi-pass membrane protein</topology>
    </subcellularLocation>
</comment>
<evidence type="ECO:0000313" key="19">
    <source>
        <dbReference type="Proteomes" id="UP000199120"/>
    </source>
</evidence>
<keyword evidence="4 14" id="KW-1134">Transmembrane beta strand</keyword>
<dbReference type="STRING" id="416943.SAMN05445871_1132"/>
<keyword evidence="3 14" id="KW-0813">Transport</keyword>
<proteinExistence type="inferred from homology"/>
<evidence type="ECO:0000256" key="3">
    <source>
        <dbReference type="ARBA" id="ARBA00022448"/>
    </source>
</evidence>
<dbReference type="GO" id="GO:0015344">
    <property type="term" value="F:siderophore uptake transmembrane transporter activity"/>
    <property type="evidence" value="ECO:0007669"/>
    <property type="project" value="TreeGrafter"/>
</dbReference>
<sequence length="756" mass="81258">MRQPERTTAEWIRACSLVVILITSSVPAFAQSAIELPAQPLANALSQLARNAGVNILAPDSLVAGRDASALSGRMTVRDALERLLRGTGLQVEQRDDKTYVIVAPQSSAPKKPAPKADAVLPTITVSGSAFAEERGFVASSTTTATRTDTPIALTAQSIQVVTQDQLRSQQTQSVTDALNMVSGVTAKNSGSGSPSVQVRGFNAPTMVNGSRDTGSSNSLNTPMAGIDRIEVLKGADSILSGQMNPGGVVNVTLKEPTAEPVRELTVQTGSYGQMLGAIDLGGPLTQDRSLTYRFVLSGERTSSSFGDYGGSKNLYVAPSIGWKSGGTEVVVGYRHQVQDQPAVPVTMLDMNGPTSLTGRPTPLANTLLQSDALSVRFTQKLGTLFQFESKSQYQSSSQKVDHFFAPIGSMGDSLLYAVSAGEQRSFGFDTDNHMQAKFSIGPVKQTLLAGFDYSEYWTDSNQFSSIAFAPFPTPVLPIDVDGRQYTDYLKQYATNAYLQDQLTWGRLHVLASIARGTAWGTNVASVSAWSPNFGVLYELTDNVSIYANALRSFTPQIGQQLLGGGTPPPTMGRSVEAGFKFNFLDDRLNMTVAAFRSAVSNQLISIPGSTFYTLGGGQVTRGIEASVTGRVMPGLNVAVNYTYSAEQQTSDGTSLTPRHSGSLWATYDLQGEQWHGWGAGVGLQARSRYQIGGFGYPIPGQMQTDMTLYYKAKQWSATLGVKNLFDRVLYQSQAFGAYVGLQTERVFYLTGRYNF</sequence>
<keyword evidence="8" id="KW-0408">Iron</keyword>
<dbReference type="PANTHER" id="PTHR32552">
    <property type="entry name" value="FERRICHROME IRON RECEPTOR-RELATED"/>
    <property type="match status" value="1"/>
</dbReference>
<feature type="domain" description="Secretin/TonB short N-terminal" evidence="17">
    <location>
        <begin position="54"/>
        <end position="105"/>
    </location>
</feature>
<dbReference type="Pfam" id="PF07660">
    <property type="entry name" value="STN"/>
    <property type="match status" value="1"/>
</dbReference>
<evidence type="ECO:0000256" key="6">
    <source>
        <dbReference type="ARBA" id="ARBA00022692"/>
    </source>
</evidence>
<dbReference type="GO" id="GO:0038023">
    <property type="term" value="F:signaling receptor activity"/>
    <property type="evidence" value="ECO:0007669"/>
    <property type="project" value="InterPro"/>
</dbReference>
<dbReference type="SMART" id="SM00965">
    <property type="entry name" value="STN"/>
    <property type="match status" value="1"/>
</dbReference>
<keyword evidence="5" id="KW-0410">Iron transport</keyword>
<dbReference type="PROSITE" id="PS01156">
    <property type="entry name" value="TONB_DEPENDENT_REC_2"/>
    <property type="match status" value="1"/>
</dbReference>
<dbReference type="InterPro" id="IPR012910">
    <property type="entry name" value="Plug_dom"/>
</dbReference>
<evidence type="ECO:0000313" key="18">
    <source>
        <dbReference type="EMBL" id="SEL83148.1"/>
    </source>
</evidence>
<dbReference type="AlphaFoldDB" id="A0A1H7TEN2"/>
<dbReference type="SUPFAM" id="SSF56935">
    <property type="entry name" value="Porins"/>
    <property type="match status" value="1"/>
</dbReference>
<keyword evidence="19" id="KW-1185">Reference proteome</keyword>
<dbReference type="EMBL" id="FOAJ01000015">
    <property type="protein sequence ID" value="SEL83148.1"/>
    <property type="molecule type" value="Genomic_DNA"/>
</dbReference>
<keyword evidence="6 14" id="KW-0812">Transmembrane</keyword>
<dbReference type="InterPro" id="IPR037066">
    <property type="entry name" value="Plug_dom_sf"/>
</dbReference>
<evidence type="ECO:0000256" key="7">
    <source>
        <dbReference type="ARBA" id="ARBA00022729"/>
    </source>
</evidence>
<reference evidence="19" key="1">
    <citation type="submission" date="2016-10" db="EMBL/GenBank/DDBJ databases">
        <authorList>
            <person name="Varghese N."/>
            <person name="Submissions S."/>
        </authorList>
    </citation>
    <scope>NUCLEOTIDE SEQUENCE [LARGE SCALE GENOMIC DNA]</scope>
    <source>
        <strain evidence="19">LMG 26416</strain>
    </source>
</reference>
<dbReference type="Proteomes" id="UP000199120">
    <property type="component" value="Unassembled WGS sequence"/>
</dbReference>
<gene>
    <name evidence="18" type="ORF">SAMN05192542_1156</name>
</gene>
<keyword evidence="9" id="KW-0406">Ion transport</keyword>
<evidence type="ECO:0000256" key="9">
    <source>
        <dbReference type="ARBA" id="ARBA00023065"/>
    </source>
</evidence>
<keyword evidence="12" id="KW-0675">Receptor</keyword>
<dbReference type="Pfam" id="PF07715">
    <property type="entry name" value="Plug"/>
    <property type="match status" value="1"/>
</dbReference>
<evidence type="ECO:0000256" key="4">
    <source>
        <dbReference type="ARBA" id="ARBA00022452"/>
    </source>
</evidence>
<keyword evidence="10 16" id="KW-0798">TonB box</keyword>
<name>A0A1H7TEN2_9BURK</name>
<evidence type="ECO:0000256" key="13">
    <source>
        <dbReference type="ARBA" id="ARBA00023237"/>
    </source>
</evidence>
<evidence type="ECO:0000256" key="12">
    <source>
        <dbReference type="ARBA" id="ARBA00023170"/>
    </source>
</evidence>
<evidence type="ECO:0000259" key="17">
    <source>
        <dbReference type="SMART" id="SM00965"/>
    </source>
</evidence>
<evidence type="ECO:0000256" key="10">
    <source>
        <dbReference type="ARBA" id="ARBA00023077"/>
    </source>
</evidence>
<evidence type="ECO:0000256" key="16">
    <source>
        <dbReference type="RuleBase" id="RU003357"/>
    </source>
</evidence>
<dbReference type="GO" id="GO:0009279">
    <property type="term" value="C:cell outer membrane"/>
    <property type="evidence" value="ECO:0007669"/>
    <property type="project" value="UniProtKB-SubCell"/>
</dbReference>
<dbReference type="PROSITE" id="PS52016">
    <property type="entry name" value="TONB_DEPENDENT_REC_3"/>
    <property type="match status" value="1"/>
</dbReference>
<dbReference type="InterPro" id="IPR036942">
    <property type="entry name" value="Beta-barrel_TonB_sf"/>
</dbReference>
<dbReference type="InterPro" id="IPR039426">
    <property type="entry name" value="TonB-dep_rcpt-like"/>
</dbReference>
<feature type="short sequence motif" description="TonB C-terminal box" evidence="15">
    <location>
        <begin position="739"/>
        <end position="756"/>
    </location>
</feature>
<evidence type="ECO:0000256" key="5">
    <source>
        <dbReference type="ARBA" id="ARBA00022496"/>
    </source>
</evidence>
<dbReference type="InterPro" id="IPR010917">
    <property type="entry name" value="TonB_rcpt_CS"/>
</dbReference>
<evidence type="ECO:0000256" key="1">
    <source>
        <dbReference type="ARBA" id="ARBA00004571"/>
    </source>
</evidence>
<dbReference type="GO" id="GO:0015891">
    <property type="term" value="P:siderophore transport"/>
    <property type="evidence" value="ECO:0007669"/>
    <property type="project" value="InterPro"/>
</dbReference>
<evidence type="ECO:0000256" key="15">
    <source>
        <dbReference type="PROSITE-ProRule" id="PRU10144"/>
    </source>
</evidence>
<comment type="similarity">
    <text evidence="2 14 16">Belongs to the TonB-dependent receptor family.</text>
</comment>
<dbReference type="PANTHER" id="PTHR32552:SF68">
    <property type="entry name" value="FERRICHROME OUTER MEMBRANE TRANSPORTER_PHAGE RECEPTOR"/>
    <property type="match status" value="1"/>
</dbReference>
<protein>
    <submittedName>
        <fullName evidence="18">Iron complex outermembrane recepter protein</fullName>
    </submittedName>
</protein>
<evidence type="ECO:0000256" key="2">
    <source>
        <dbReference type="ARBA" id="ARBA00009810"/>
    </source>
</evidence>